<name>A0AAW2GFJ7_9HYME</name>
<organism evidence="1 2">
    <name type="scientific">Cardiocondyla obscurior</name>
    <dbReference type="NCBI Taxonomy" id="286306"/>
    <lineage>
        <taxon>Eukaryota</taxon>
        <taxon>Metazoa</taxon>
        <taxon>Ecdysozoa</taxon>
        <taxon>Arthropoda</taxon>
        <taxon>Hexapoda</taxon>
        <taxon>Insecta</taxon>
        <taxon>Pterygota</taxon>
        <taxon>Neoptera</taxon>
        <taxon>Endopterygota</taxon>
        <taxon>Hymenoptera</taxon>
        <taxon>Apocrita</taxon>
        <taxon>Aculeata</taxon>
        <taxon>Formicoidea</taxon>
        <taxon>Formicidae</taxon>
        <taxon>Myrmicinae</taxon>
        <taxon>Cardiocondyla</taxon>
    </lineage>
</organism>
<evidence type="ECO:0000313" key="2">
    <source>
        <dbReference type="Proteomes" id="UP001430953"/>
    </source>
</evidence>
<sequence>MRTRSTSASLGSRLVFRQSARRSTTDSRVLQEVSRTCNDDIGRRLGALSRFSSRLSSVRETLRPGCGDRDGLDTKRARSSLTVTLALVLYPATGTF</sequence>
<keyword evidence="2" id="KW-1185">Reference proteome</keyword>
<evidence type="ECO:0000313" key="1">
    <source>
        <dbReference type="EMBL" id="KAL0125609.1"/>
    </source>
</evidence>
<dbReference type="Proteomes" id="UP001430953">
    <property type="component" value="Unassembled WGS sequence"/>
</dbReference>
<gene>
    <name evidence="1" type="ORF">PUN28_004597</name>
</gene>
<protein>
    <submittedName>
        <fullName evidence="1">Uncharacterized protein</fullName>
    </submittedName>
</protein>
<dbReference type="EMBL" id="JADYXP020000004">
    <property type="protein sequence ID" value="KAL0125609.1"/>
    <property type="molecule type" value="Genomic_DNA"/>
</dbReference>
<dbReference type="AlphaFoldDB" id="A0AAW2GFJ7"/>
<proteinExistence type="predicted"/>
<reference evidence="1 2" key="1">
    <citation type="submission" date="2023-03" db="EMBL/GenBank/DDBJ databases">
        <title>High recombination rates correlate with genetic variation in Cardiocondyla obscurior ants.</title>
        <authorList>
            <person name="Errbii M."/>
        </authorList>
    </citation>
    <scope>NUCLEOTIDE SEQUENCE [LARGE SCALE GENOMIC DNA]</scope>
    <source>
        <strain evidence="1">Alpha-2009</strain>
        <tissue evidence="1">Whole body</tissue>
    </source>
</reference>
<comment type="caution">
    <text evidence="1">The sequence shown here is derived from an EMBL/GenBank/DDBJ whole genome shotgun (WGS) entry which is preliminary data.</text>
</comment>
<accession>A0AAW2GFJ7</accession>